<keyword evidence="12 14" id="KW-0449">Lipoprotein</keyword>
<dbReference type="EMBL" id="JAFJMO010000005">
    <property type="protein sequence ID" value="KAJ8276428.1"/>
    <property type="molecule type" value="Genomic_DNA"/>
</dbReference>
<evidence type="ECO:0000256" key="8">
    <source>
        <dbReference type="ARBA" id="ARBA00023136"/>
    </source>
</evidence>
<dbReference type="GO" id="GO:0090263">
    <property type="term" value="P:positive regulation of canonical Wnt signaling pathway"/>
    <property type="evidence" value="ECO:0007669"/>
    <property type="project" value="TreeGrafter"/>
</dbReference>
<feature type="region of interest" description="Disordered" evidence="15">
    <location>
        <begin position="473"/>
        <end position="510"/>
    </location>
</feature>
<keyword evidence="10" id="KW-0325">Glycoprotein</keyword>
<dbReference type="PANTHER" id="PTHR10822">
    <property type="entry name" value="GLYPICAN"/>
    <property type="match status" value="1"/>
</dbReference>
<evidence type="ECO:0000313" key="17">
    <source>
        <dbReference type="EMBL" id="KAJ8276428.1"/>
    </source>
</evidence>
<evidence type="ECO:0000256" key="16">
    <source>
        <dbReference type="SAM" id="SignalP"/>
    </source>
</evidence>
<evidence type="ECO:0000256" key="4">
    <source>
        <dbReference type="ARBA" id="ARBA00022475"/>
    </source>
</evidence>
<feature type="compositionally biased region" description="Acidic residues" evidence="15">
    <location>
        <begin position="487"/>
        <end position="503"/>
    </location>
</feature>
<sequence length="585" mass="63225">MAGVLLLCALFLPFPQTSGQDSCHEVRSSFQLLHPGVKWAPESPVSGVDLQVCQTKGPTCCSRKMEERYQVVARQNMESGLQASSAQLKLLIIQNAALFQEAFEMVLRHGRNATLHMLRDDFPALKGGANGAVGQLFLDVSLYILGSDARVDDMVASFFGRLFPLAYRRLLGGGGGAGPAVSEDCLRGAWKDSGAFGPYPKMMMTRLSRSLLATRVFLQALNLGIEVVNTTDHLRPGRDCGRALLRLWHCPRCLGLPGATPCRGSCLSVMRGCLGGASEVQPHWRGYVEGLGTLAGAMRGEQDVEAVVMRLHSLVRLALHHALTTRSRLKAAVSNTCSYSPKRVSRSAAVHLNPVPPAAEPRPASQPVPFDPEETLAGRRREFIASLKGFSTFYSGLGEALCSQESAVLNDSLCWNGQEVTDRFVVTGPKRTQPHGPESKHKVPEPVISQIIDKLKHINQLLRMVTAPERRWRARPGGRAVERGGGEDGEDLESGDCDDEDECGGVSGLGPPPRHKRLRIFADLADSLALDDLTFNEQLLTPRLATDTEGGESATGAAKGLWGPTRALPGATFLLTLIITVLGPH</sequence>
<organism evidence="17 18">
    <name type="scientific">Conger conger</name>
    <name type="common">Conger eel</name>
    <name type="synonym">Muraena conger</name>
    <dbReference type="NCBI Taxonomy" id="82655"/>
    <lineage>
        <taxon>Eukaryota</taxon>
        <taxon>Metazoa</taxon>
        <taxon>Chordata</taxon>
        <taxon>Craniata</taxon>
        <taxon>Vertebrata</taxon>
        <taxon>Euteleostomi</taxon>
        <taxon>Actinopterygii</taxon>
        <taxon>Neopterygii</taxon>
        <taxon>Teleostei</taxon>
        <taxon>Anguilliformes</taxon>
        <taxon>Congridae</taxon>
        <taxon>Conger</taxon>
    </lineage>
</organism>
<comment type="function">
    <text evidence="14">Cell surface proteoglycan.</text>
</comment>
<dbReference type="OrthoDB" id="6380619at2759"/>
<keyword evidence="8 14" id="KW-0472">Membrane</keyword>
<evidence type="ECO:0000256" key="10">
    <source>
        <dbReference type="ARBA" id="ARBA00023180"/>
    </source>
</evidence>
<protein>
    <recommendedName>
        <fullName evidence="3">Glypican-3</fullName>
    </recommendedName>
</protein>
<evidence type="ECO:0000256" key="6">
    <source>
        <dbReference type="ARBA" id="ARBA00022729"/>
    </source>
</evidence>
<keyword evidence="9" id="KW-1015">Disulfide bond</keyword>
<dbReference type="PANTHER" id="PTHR10822:SF4">
    <property type="entry name" value="GLYPICAN-3"/>
    <property type="match status" value="1"/>
</dbReference>
<dbReference type="AlphaFoldDB" id="A0A9Q1I2N3"/>
<evidence type="ECO:0000256" key="1">
    <source>
        <dbReference type="ARBA" id="ARBA00004471"/>
    </source>
</evidence>
<feature type="chain" id="PRO_5040233148" description="Glypican-3" evidence="16">
    <location>
        <begin position="20"/>
        <end position="585"/>
    </location>
</feature>
<keyword evidence="18" id="KW-1185">Reference proteome</keyword>
<comment type="subcellular location">
    <subcellularLocation>
        <location evidence="1">Cell membrane</location>
        <topology evidence="1">Lipid-anchor</topology>
        <topology evidence="1">GPI-anchor</topology>
        <orientation evidence="1">Extracellular side</orientation>
    </subcellularLocation>
</comment>
<evidence type="ECO:0000313" key="18">
    <source>
        <dbReference type="Proteomes" id="UP001152803"/>
    </source>
</evidence>
<dbReference type="InterPro" id="IPR001863">
    <property type="entry name" value="Glypican"/>
</dbReference>
<comment type="similarity">
    <text evidence="2 13">Belongs to the glypican family.</text>
</comment>
<dbReference type="GO" id="GO:1905475">
    <property type="term" value="P:regulation of protein localization to membrane"/>
    <property type="evidence" value="ECO:0007669"/>
    <property type="project" value="TreeGrafter"/>
</dbReference>
<keyword evidence="4" id="KW-1003">Cell membrane</keyword>
<reference evidence="17" key="1">
    <citation type="journal article" date="2023" name="Science">
        <title>Genome structures resolve the early diversification of teleost fishes.</title>
        <authorList>
            <person name="Parey E."/>
            <person name="Louis A."/>
            <person name="Montfort J."/>
            <person name="Bouchez O."/>
            <person name="Roques C."/>
            <person name="Iampietro C."/>
            <person name="Lluch J."/>
            <person name="Castinel A."/>
            <person name="Donnadieu C."/>
            <person name="Desvignes T."/>
            <person name="Floi Bucao C."/>
            <person name="Jouanno E."/>
            <person name="Wen M."/>
            <person name="Mejri S."/>
            <person name="Dirks R."/>
            <person name="Jansen H."/>
            <person name="Henkel C."/>
            <person name="Chen W.J."/>
            <person name="Zahm M."/>
            <person name="Cabau C."/>
            <person name="Klopp C."/>
            <person name="Thompson A.W."/>
            <person name="Robinson-Rechavi M."/>
            <person name="Braasch I."/>
            <person name="Lecointre G."/>
            <person name="Bobe J."/>
            <person name="Postlethwait J.H."/>
            <person name="Berthelot C."/>
            <person name="Roest Crollius H."/>
            <person name="Guiguen Y."/>
        </authorList>
    </citation>
    <scope>NUCLEOTIDE SEQUENCE</scope>
    <source>
        <strain evidence="17">Concon-B</strain>
    </source>
</reference>
<evidence type="ECO:0000256" key="14">
    <source>
        <dbReference type="RuleBase" id="RU003519"/>
    </source>
</evidence>
<name>A0A9Q1I2N3_CONCO</name>
<evidence type="ECO:0000256" key="9">
    <source>
        <dbReference type="ARBA" id="ARBA00023157"/>
    </source>
</evidence>
<dbReference type="Pfam" id="PF01153">
    <property type="entry name" value="Glypican"/>
    <property type="match status" value="1"/>
</dbReference>
<dbReference type="GO" id="GO:0098552">
    <property type="term" value="C:side of membrane"/>
    <property type="evidence" value="ECO:0007669"/>
    <property type="project" value="UniProtKB-KW"/>
</dbReference>
<evidence type="ECO:0000256" key="13">
    <source>
        <dbReference type="RuleBase" id="RU003518"/>
    </source>
</evidence>
<evidence type="ECO:0000256" key="11">
    <source>
        <dbReference type="ARBA" id="ARBA00023207"/>
    </source>
</evidence>
<evidence type="ECO:0000256" key="3">
    <source>
        <dbReference type="ARBA" id="ARBA00014712"/>
    </source>
</evidence>
<gene>
    <name evidence="17" type="ORF">COCON_G00081800</name>
</gene>
<evidence type="ECO:0000256" key="15">
    <source>
        <dbReference type="SAM" id="MobiDB-lite"/>
    </source>
</evidence>
<keyword evidence="6 16" id="KW-0732">Signal</keyword>
<evidence type="ECO:0000256" key="2">
    <source>
        <dbReference type="ARBA" id="ARBA00010260"/>
    </source>
</evidence>
<evidence type="ECO:0000256" key="7">
    <source>
        <dbReference type="ARBA" id="ARBA00022974"/>
    </source>
</evidence>
<evidence type="ECO:0000256" key="5">
    <source>
        <dbReference type="ARBA" id="ARBA00022622"/>
    </source>
</evidence>
<proteinExistence type="inferred from homology"/>
<feature type="signal peptide" evidence="16">
    <location>
        <begin position="1"/>
        <end position="19"/>
    </location>
</feature>
<comment type="caution">
    <text evidence="17">The sequence shown here is derived from an EMBL/GenBank/DDBJ whole genome shotgun (WGS) entry which is preliminary data.</text>
</comment>
<dbReference type="GO" id="GO:0005886">
    <property type="term" value="C:plasma membrane"/>
    <property type="evidence" value="ECO:0007669"/>
    <property type="project" value="UniProtKB-SubCell"/>
</dbReference>
<dbReference type="Proteomes" id="UP001152803">
    <property type="component" value="Unassembled WGS sequence"/>
</dbReference>
<keyword evidence="7 14" id="KW-0654">Proteoglycan</keyword>
<dbReference type="GO" id="GO:0005576">
    <property type="term" value="C:extracellular region"/>
    <property type="evidence" value="ECO:0007669"/>
    <property type="project" value="TreeGrafter"/>
</dbReference>
<keyword evidence="11 14" id="KW-0357">Heparan sulfate</keyword>
<dbReference type="GO" id="GO:0009986">
    <property type="term" value="C:cell surface"/>
    <property type="evidence" value="ECO:0007669"/>
    <property type="project" value="TreeGrafter"/>
</dbReference>
<evidence type="ECO:0000256" key="12">
    <source>
        <dbReference type="ARBA" id="ARBA00023288"/>
    </source>
</evidence>
<dbReference type="GO" id="GO:0016477">
    <property type="term" value="P:cell migration"/>
    <property type="evidence" value="ECO:0007669"/>
    <property type="project" value="TreeGrafter"/>
</dbReference>
<accession>A0A9Q1I2N3</accession>
<keyword evidence="5 14" id="KW-0336">GPI-anchor</keyword>